<proteinExistence type="predicted"/>
<dbReference type="SUPFAM" id="SSF56801">
    <property type="entry name" value="Acetyl-CoA synthetase-like"/>
    <property type="match status" value="1"/>
</dbReference>
<protein>
    <submittedName>
        <fullName evidence="2">Amino acid adenylation domain-containing protein</fullName>
    </submittedName>
</protein>
<feature type="domain" description="AMP-dependent synthetase/ligase" evidence="1">
    <location>
        <begin position="21"/>
        <end position="374"/>
    </location>
</feature>
<keyword evidence="3" id="KW-1185">Reference proteome</keyword>
<dbReference type="Gene3D" id="3.30.300.30">
    <property type="match status" value="1"/>
</dbReference>
<sequence length="523" mass="58137">MADMIMYNFTNLSDLISTGLKQNPNGTALIANNIQLTYLEYNNAITQAIATLMKNGVKKGDTVAIVLPKSIESLITVMAIIKLGAVYVPIDIALPDERVLYIINNCQCKVVIADCRWLENIKSLIAADAQLILIEMSYEELINQEGSLIPFHDVAIHLDDLLCILYTSGSTGQPKGVKITHRNLLNFINWALLTFNVSKFDVFAWHAKLNFDISTFDIFSSLAVGASLVILDDDEIMNPYILAEKIYKHQISAWYSVPSILQLMTKTNVLKHFDCQSLRYVLFAGEVFHPKSLKQLTIMLPTARFFNLYGPTETNVCTFFEVNVDQLSETQPLPIGMCLPNVVANVCDENGHPVAEGCKGELIISGPCVTPGYWGAKDPLIAQQHANNTHYTGDLVHQENGCLYYHGRIDGMVKINGNRVELGEIEHVVNQFSGVIDAAAIMTNKEGLQQLVICYKSAIGEIDLIDLKRHCARFLPKYMIPHNAMKITELPLNPNGKIDRRRLTTLLANDQIPVSATTAALEV</sequence>
<accession>A0ABT5U581</accession>
<dbReference type="InterPro" id="IPR042099">
    <property type="entry name" value="ANL_N_sf"/>
</dbReference>
<dbReference type="InterPro" id="IPR045851">
    <property type="entry name" value="AMP-bd_C_sf"/>
</dbReference>
<dbReference type="PANTHER" id="PTHR45527:SF1">
    <property type="entry name" value="FATTY ACID SYNTHASE"/>
    <property type="match status" value="1"/>
</dbReference>
<dbReference type="PROSITE" id="PS00455">
    <property type="entry name" value="AMP_BINDING"/>
    <property type="match status" value="1"/>
</dbReference>
<comment type="caution">
    <text evidence="2">The sequence shown here is derived from an EMBL/GenBank/DDBJ whole genome shotgun (WGS) entry which is preliminary data.</text>
</comment>
<reference evidence="2 3" key="1">
    <citation type="submission" date="2022-11" db="EMBL/GenBank/DDBJ databases">
        <title>Spartinivicinus poritis sp. nov., isolated from scleractinian coral Porites lutea.</title>
        <authorList>
            <person name="Zhang G."/>
            <person name="Cai L."/>
            <person name="Wei Q."/>
        </authorList>
    </citation>
    <scope>NUCLEOTIDE SEQUENCE [LARGE SCALE GENOMIC DNA]</scope>
    <source>
        <strain evidence="2 3">A2-2</strain>
    </source>
</reference>
<dbReference type="InterPro" id="IPR010071">
    <property type="entry name" value="AA_adenyl_dom"/>
</dbReference>
<evidence type="ECO:0000259" key="1">
    <source>
        <dbReference type="Pfam" id="PF00501"/>
    </source>
</evidence>
<dbReference type="Proteomes" id="UP001528823">
    <property type="component" value="Unassembled WGS sequence"/>
</dbReference>
<gene>
    <name evidence="2" type="ORF">ORQ98_05985</name>
</gene>
<dbReference type="EMBL" id="JAPMOU010000005">
    <property type="protein sequence ID" value="MDE1461514.1"/>
    <property type="molecule type" value="Genomic_DNA"/>
</dbReference>
<evidence type="ECO:0000313" key="2">
    <source>
        <dbReference type="EMBL" id="MDE1461514.1"/>
    </source>
</evidence>
<dbReference type="Pfam" id="PF00501">
    <property type="entry name" value="AMP-binding"/>
    <property type="match status" value="1"/>
</dbReference>
<dbReference type="InterPro" id="IPR000873">
    <property type="entry name" value="AMP-dep_synth/lig_dom"/>
</dbReference>
<dbReference type="NCBIfam" id="TIGR01733">
    <property type="entry name" value="AA-adenyl-dom"/>
    <property type="match status" value="1"/>
</dbReference>
<evidence type="ECO:0000313" key="3">
    <source>
        <dbReference type="Proteomes" id="UP001528823"/>
    </source>
</evidence>
<dbReference type="InterPro" id="IPR020845">
    <property type="entry name" value="AMP-binding_CS"/>
</dbReference>
<dbReference type="RefSeq" id="WP_274687876.1">
    <property type="nucleotide sequence ID" value="NZ_JAPMOU010000005.1"/>
</dbReference>
<dbReference type="PANTHER" id="PTHR45527">
    <property type="entry name" value="NONRIBOSOMAL PEPTIDE SYNTHETASE"/>
    <property type="match status" value="1"/>
</dbReference>
<name>A0ABT5U581_9GAMM</name>
<organism evidence="2 3">
    <name type="scientific">Spartinivicinus poritis</name>
    <dbReference type="NCBI Taxonomy" id="2994640"/>
    <lineage>
        <taxon>Bacteria</taxon>
        <taxon>Pseudomonadati</taxon>
        <taxon>Pseudomonadota</taxon>
        <taxon>Gammaproteobacteria</taxon>
        <taxon>Oceanospirillales</taxon>
        <taxon>Zooshikellaceae</taxon>
        <taxon>Spartinivicinus</taxon>
    </lineage>
</organism>
<dbReference type="CDD" id="cd05930">
    <property type="entry name" value="A_NRPS"/>
    <property type="match status" value="1"/>
</dbReference>
<dbReference type="Gene3D" id="3.40.50.12780">
    <property type="entry name" value="N-terminal domain of ligase-like"/>
    <property type="match status" value="1"/>
</dbReference>